<dbReference type="SUPFAM" id="SSF143011">
    <property type="entry name" value="RelE-like"/>
    <property type="match status" value="1"/>
</dbReference>
<organism evidence="8 9">
    <name type="scientific">Mycobacterium helveticum</name>
    <dbReference type="NCBI Taxonomy" id="2592811"/>
    <lineage>
        <taxon>Bacteria</taxon>
        <taxon>Bacillati</taxon>
        <taxon>Actinomycetota</taxon>
        <taxon>Actinomycetes</taxon>
        <taxon>Mycobacteriales</taxon>
        <taxon>Mycobacteriaceae</taxon>
        <taxon>Mycobacterium</taxon>
    </lineage>
</organism>
<dbReference type="Gene3D" id="3.30.2310.20">
    <property type="entry name" value="RelE-like"/>
    <property type="match status" value="1"/>
</dbReference>
<reference evidence="8 9" key="1">
    <citation type="submission" date="2019-07" db="EMBL/GenBank/DDBJ databases">
        <title>New Mycobacterium species.</title>
        <authorList>
            <person name="Tortoli E."/>
            <person name="Ghielmetti G."/>
            <person name="Friedel U."/>
            <person name="Trovato A."/>
        </authorList>
    </citation>
    <scope>NUCLEOTIDE SEQUENCE [LARGE SCALE GENOMIC DNA]</scope>
    <source>
        <strain evidence="8 9">16-83</strain>
    </source>
</reference>
<dbReference type="Pfam" id="PF06769">
    <property type="entry name" value="YoeB_toxin"/>
    <property type="match status" value="1"/>
</dbReference>
<proteinExistence type="inferred from homology"/>
<comment type="similarity">
    <text evidence="1">Belongs to the YoeB family.</text>
</comment>
<dbReference type="PANTHER" id="PTHR38039">
    <property type="entry name" value="TOXIN YOEB"/>
    <property type="match status" value="1"/>
</dbReference>
<dbReference type="GO" id="GO:0006401">
    <property type="term" value="P:RNA catabolic process"/>
    <property type="evidence" value="ECO:0007669"/>
    <property type="project" value="InterPro"/>
</dbReference>
<evidence type="ECO:0000256" key="5">
    <source>
        <dbReference type="ARBA" id="ARBA00022801"/>
    </source>
</evidence>
<keyword evidence="2" id="KW-1277">Toxin-antitoxin system</keyword>
<sequence>MNLLFTPQGWEDYRHWQDTDRSTLKRLNKLIDATVRDPHTGIGKPEPLKYGIQAGWSRRITEEHRLVYLVTDTAIVVLQARYRYTK</sequence>
<dbReference type="InterPro" id="IPR035093">
    <property type="entry name" value="RelE/ParE_toxin_dom_sf"/>
</dbReference>
<keyword evidence="4" id="KW-0255">Endonuclease</keyword>
<dbReference type="InterPro" id="IPR009614">
    <property type="entry name" value="YoeB_toxin"/>
</dbReference>
<evidence type="ECO:0000256" key="6">
    <source>
        <dbReference type="ARBA" id="ARBA00030388"/>
    </source>
</evidence>
<evidence type="ECO:0000256" key="1">
    <source>
        <dbReference type="ARBA" id="ARBA00008172"/>
    </source>
</evidence>
<evidence type="ECO:0000256" key="3">
    <source>
        <dbReference type="ARBA" id="ARBA00022722"/>
    </source>
</evidence>
<dbReference type="OrthoDB" id="9801102at2"/>
<comment type="caution">
    <text evidence="8">The sequence shown here is derived from an EMBL/GenBank/DDBJ whole genome shotgun (WGS) entry which is preliminary data.</text>
</comment>
<keyword evidence="5" id="KW-0378">Hydrolase</keyword>
<evidence type="ECO:0000256" key="7">
    <source>
        <dbReference type="ARBA" id="ARBA00050056"/>
    </source>
</evidence>
<keyword evidence="3" id="KW-0540">Nuclease</keyword>
<evidence type="ECO:0000256" key="4">
    <source>
        <dbReference type="ARBA" id="ARBA00022759"/>
    </source>
</evidence>
<gene>
    <name evidence="8" type="ORF">FPZ47_03350</name>
</gene>
<accession>A0A557XZU2</accession>
<dbReference type="RefSeq" id="WP_144948983.1">
    <property type="nucleotide sequence ID" value="NZ_VMQU01000008.1"/>
</dbReference>
<dbReference type="Proteomes" id="UP000320513">
    <property type="component" value="Unassembled WGS sequence"/>
</dbReference>
<dbReference type="GO" id="GO:0004519">
    <property type="term" value="F:endonuclease activity"/>
    <property type="evidence" value="ECO:0007669"/>
    <property type="project" value="UniProtKB-KW"/>
</dbReference>
<evidence type="ECO:0000313" key="8">
    <source>
        <dbReference type="EMBL" id="TVS91788.1"/>
    </source>
</evidence>
<dbReference type="NCBIfam" id="TIGR02116">
    <property type="entry name" value="toxin_Txe_YoeB"/>
    <property type="match status" value="1"/>
</dbReference>
<dbReference type="EMBL" id="VMQU01000008">
    <property type="protein sequence ID" value="TVS91788.1"/>
    <property type="molecule type" value="Genomic_DNA"/>
</dbReference>
<keyword evidence="9" id="KW-1185">Reference proteome</keyword>
<evidence type="ECO:0000256" key="2">
    <source>
        <dbReference type="ARBA" id="ARBA00022649"/>
    </source>
</evidence>
<dbReference type="AlphaFoldDB" id="A0A557XZU2"/>
<dbReference type="PANTHER" id="PTHR38039:SF1">
    <property type="entry name" value="TOXIN YOEB"/>
    <property type="match status" value="1"/>
</dbReference>
<protein>
    <recommendedName>
        <fullName evidence="7">Endoribonuclease YoeB</fullName>
    </recommendedName>
    <alternativeName>
        <fullName evidence="6">Putative mRNA interferase YoeB</fullName>
    </alternativeName>
</protein>
<dbReference type="GO" id="GO:0045892">
    <property type="term" value="P:negative regulation of DNA-templated transcription"/>
    <property type="evidence" value="ECO:0007669"/>
    <property type="project" value="TreeGrafter"/>
</dbReference>
<dbReference type="GO" id="GO:0016787">
    <property type="term" value="F:hydrolase activity"/>
    <property type="evidence" value="ECO:0007669"/>
    <property type="project" value="UniProtKB-KW"/>
</dbReference>
<evidence type="ECO:0000313" key="9">
    <source>
        <dbReference type="Proteomes" id="UP000320513"/>
    </source>
</evidence>
<name>A0A557XZU2_9MYCO</name>